<dbReference type="EMBL" id="JAENIM010000039">
    <property type="protein sequence ID" value="MBK1791066.1"/>
    <property type="molecule type" value="Genomic_DNA"/>
</dbReference>
<proteinExistence type="predicted"/>
<evidence type="ECO:0000313" key="2">
    <source>
        <dbReference type="EMBL" id="MBK1791066.1"/>
    </source>
</evidence>
<dbReference type="SUPFAM" id="SSF55729">
    <property type="entry name" value="Acyl-CoA N-acyltransferases (Nat)"/>
    <property type="match status" value="1"/>
</dbReference>
<dbReference type="RefSeq" id="WP_200311083.1">
    <property type="nucleotide sequence ID" value="NZ_JAENIM010000039.1"/>
</dbReference>
<dbReference type="Gene3D" id="3.40.630.30">
    <property type="match status" value="1"/>
</dbReference>
<gene>
    <name evidence="2" type="ORF">JIN82_07870</name>
</gene>
<feature type="domain" description="N-acetyltransferase" evidence="1">
    <location>
        <begin position="8"/>
        <end position="155"/>
    </location>
</feature>
<accession>A0A8J7SJE5</accession>
<evidence type="ECO:0000313" key="3">
    <source>
        <dbReference type="Proteomes" id="UP000624703"/>
    </source>
</evidence>
<sequence>MSCDTLNYEMHTCDIDGQDALSELFFETFLRSEGKQEAKLIGRLVSDLLADTSAGDLYVFVAKSADELAGGILFSRLSFDVGIEAFIMAPVAVHPDFQRRGIGQRLINYALAELCKLRVELVVTYGDPDFYTKVGFLHVEEARIPAPLNLQYPAGWLAQSLCGGEIPYLAGCSRCVPALNRPEYW</sequence>
<dbReference type="GO" id="GO:0016747">
    <property type="term" value="F:acyltransferase activity, transferring groups other than amino-acyl groups"/>
    <property type="evidence" value="ECO:0007669"/>
    <property type="project" value="InterPro"/>
</dbReference>
<dbReference type="PROSITE" id="PS51186">
    <property type="entry name" value="GNAT"/>
    <property type="match status" value="1"/>
</dbReference>
<protein>
    <submittedName>
        <fullName evidence="2">N-acetyltransferase</fullName>
    </submittedName>
</protein>
<dbReference type="Pfam" id="PF13508">
    <property type="entry name" value="Acetyltransf_7"/>
    <property type="match status" value="1"/>
</dbReference>
<keyword evidence="3" id="KW-1185">Reference proteome</keyword>
<comment type="caution">
    <text evidence="2">The sequence shown here is derived from an EMBL/GenBank/DDBJ whole genome shotgun (WGS) entry which is preliminary data.</text>
</comment>
<name>A0A8J7SJE5_9BACT</name>
<dbReference type="AlphaFoldDB" id="A0A8J7SJE5"/>
<organism evidence="2 3">
    <name type="scientific">Persicirhabdus sediminis</name>
    <dbReference type="NCBI Taxonomy" id="454144"/>
    <lineage>
        <taxon>Bacteria</taxon>
        <taxon>Pseudomonadati</taxon>
        <taxon>Verrucomicrobiota</taxon>
        <taxon>Verrucomicrobiia</taxon>
        <taxon>Verrucomicrobiales</taxon>
        <taxon>Verrucomicrobiaceae</taxon>
        <taxon>Persicirhabdus</taxon>
    </lineage>
</organism>
<dbReference type="InterPro" id="IPR000182">
    <property type="entry name" value="GNAT_dom"/>
</dbReference>
<evidence type="ECO:0000259" key="1">
    <source>
        <dbReference type="PROSITE" id="PS51186"/>
    </source>
</evidence>
<dbReference type="InterPro" id="IPR016181">
    <property type="entry name" value="Acyl_CoA_acyltransferase"/>
</dbReference>
<dbReference type="CDD" id="cd04301">
    <property type="entry name" value="NAT_SF"/>
    <property type="match status" value="1"/>
</dbReference>
<reference evidence="2" key="1">
    <citation type="submission" date="2021-01" db="EMBL/GenBank/DDBJ databases">
        <title>Modified the classification status of verrucomicrobia.</title>
        <authorList>
            <person name="Feng X."/>
        </authorList>
    </citation>
    <scope>NUCLEOTIDE SEQUENCE</scope>
    <source>
        <strain evidence="2">_KCTC 22039</strain>
    </source>
</reference>
<dbReference type="Proteomes" id="UP000624703">
    <property type="component" value="Unassembled WGS sequence"/>
</dbReference>